<proteinExistence type="predicted"/>
<name>A0AAF0BWP4_9CAUD</name>
<reference evidence="1" key="1">
    <citation type="submission" date="2023-01" db="EMBL/GenBank/DDBJ databases">
        <title>Siphophage 0105phi7-2 of Bacillus thuringiensis: Novel Propagation, DNA, and Genome-Implied Assembly.</title>
        <authorList>
            <person name="Roberts S."/>
            <person name="Aldis M."/>
            <person name="Wright E.T."/>
            <person name="Lai Z."/>
            <person name="Hardies S.C."/>
            <person name="Serwer P."/>
        </authorList>
    </citation>
    <scope>NUCLEOTIDE SEQUENCE</scope>
</reference>
<organism evidence="1 2">
    <name type="scientific">Bacillus phage 0105phi7-2</name>
    <dbReference type="NCBI Taxonomy" id="3025408"/>
    <lineage>
        <taxon>Viruses</taxon>
        <taxon>Duplodnaviria</taxon>
        <taxon>Heunggongvirae</taxon>
        <taxon>Uroviricota</taxon>
        <taxon>Caudoviricetes</taxon>
        <taxon>Theosmithvirus</taxon>
        <taxon>Theosmithvirus tv0105phi72</taxon>
    </lineage>
</organism>
<evidence type="ECO:0000313" key="2">
    <source>
        <dbReference type="Proteomes" id="UP001222392"/>
    </source>
</evidence>
<dbReference type="EMBL" id="OQ317942">
    <property type="protein sequence ID" value="WCS66613.1"/>
    <property type="molecule type" value="Genomic_DNA"/>
</dbReference>
<sequence length="114" mass="13401">MKTGDFYKHYKGKEYFFDCIALPVHEFMGRPSELEDFDQIALDAHTPDGQEIIEVKLLYCNGVTFIDKDKAHVIYQAEEDHDTDKVWAREVDEFFGMVSITPFKTVRRFTKIDK</sequence>
<gene>
    <name evidence="1" type="ORF">0105phi72_068</name>
</gene>
<dbReference type="Gene3D" id="2.30.30.320">
    <property type="entry name" value="DUF1653-like domain"/>
    <property type="match status" value="1"/>
</dbReference>
<protein>
    <recommendedName>
        <fullName evidence="3">DUF1653 domain-containing protein</fullName>
    </recommendedName>
</protein>
<accession>A0AAF0BWP4</accession>
<evidence type="ECO:0008006" key="3">
    <source>
        <dbReference type="Google" id="ProtNLM"/>
    </source>
</evidence>
<dbReference type="InterPro" id="IPR037135">
    <property type="entry name" value="DUF1653-like_dom_sf"/>
</dbReference>
<evidence type="ECO:0000313" key="1">
    <source>
        <dbReference type="EMBL" id="WCS66613.1"/>
    </source>
</evidence>
<keyword evidence="2" id="KW-1185">Reference proteome</keyword>
<dbReference type="Proteomes" id="UP001222392">
    <property type="component" value="Segment"/>
</dbReference>